<dbReference type="Gene3D" id="2.130.10.10">
    <property type="entry name" value="YVTN repeat-like/Quinoprotein amine dehydrogenase"/>
    <property type="match status" value="1"/>
</dbReference>
<proteinExistence type="predicted"/>
<dbReference type="EMBL" id="FRCB01000007">
    <property type="protein sequence ID" value="SHM39544.1"/>
    <property type="molecule type" value="Genomic_DNA"/>
</dbReference>
<dbReference type="InterPro" id="IPR015943">
    <property type="entry name" value="WD40/YVTN_repeat-like_dom_sf"/>
</dbReference>
<sequence length="441" mass="46612">MKPNAMFLGLAALLAVTACSREEALLQGEREGIRNILTESPAPVDDSAQVNRSQPVTLPAAVSNANWTQAIGTPSTRTDHPSLSASPQRIWSTSIGAGDGRKVRITADPVVAGGRIFTLDAQSQVSAVSTSGEVLWRRDLVPPNDSASDASGGGLAFGDGRLFVSSGFGLMTALDAETGAELWQQNLRATGTGNPTVMGDLVYLVAGDDVAWALDTQNGRIRWQLTGTPDINNVMGGPAPAVSDKYVVFAFGAAEVQGAFRQGGLRLWDAQIAGQREGYAGARVADITGDPVIYGDRVFVGSHSGRMVALGLANGERLWTANEGPLNRVWPSGDSVYMISDRNELVRLQAEDGEQVWSVKLQLFTKDRPRRQSEIVAHHGPVMAGGQLVVASGDGLLRFFDPRDGTLIRTVDLPGGATTNPVVAGGALYVVSTNGQLHAFR</sequence>
<gene>
    <name evidence="2" type="ORF">SAMN05443432_10749</name>
</gene>
<feature type="domain" description="Pyrrolo-quinoline quinone repeat" evidence="1">
    <location>
        <begin position="123"/>
        <end position="358"/>
    </location>
</feature>
<dbReference type="InterPro" id="IPR002372">
    <property type="entry name" value="PQQ_rpt_dom"/>
</dbReference>
<protein>
    <submittedName>
        <fullName evidence="2">Outer membrane protein assembly factor BamB, contains PQQ-like beta-propeller repeat</fullName>
    </submittedName>
</protein>
<organism evidence="2 3">
    <name type="scientific">Roseovarius litoreus</name>
    <dbReference type="NCBI Taxonomy" id="1155722"/>
    <lineage>
        <taxon>Bacteria</taxon>
        <taxon>Pseudomonadati</taxon>
        <taxon>Pseudomonadota</taxon>
        <taxon>Alphaproteobacteria</taxon>
        <taxon>Rhodobacterales</taxon>
        <taxon>Roseobacteraceae</taxon>
        <taxon>Roseovarius</taxon>
    </lineage>
</organism>
<name>A0A1M7IFK1_9RHOB</name>
<evidence type="ECO:0000259" key="1">
    <source>
        <dbReference type="Pfam" id="PF13360"/>
    </source>
</evidence>
<dbReference type="SUPFAM" id="SSF50998">
    <property type="entry name" value="Quinoprotein alcohol dehydrogenase-like"/>
    <property type="match status" value="1"/>
</dbReference>
<dbReference type="AlphaFoldDB" id="A0A1M7IFK1"/>
<dbReference type="PANTHER" id="PTHR34512:SF30">
    <property type="entry name" value="OUTER MEMBRANE PROTEIN ASSEMBLY FACTOR BAMB"/>
    <property type="match status" value="1"/>
</dbReference>
<evidence type="ECO:0000313" key="3">
    <source>
        <dbReference type="Proteomes" id="UP000322545"/>
    </source>
</evidence>
<reference evidence="2 3" key="1">
    <citation type="submission" date="2016-11" db="EMBL/GenBank/DDBJ databases">
        <authorList>
            <person name="Varghese N."/>
            <person name="Submissions S."/>
        </authorList>
    </citation>
    <scope>NUCLEOTIDE SEQUENCE [LARGE SCALE GENOMIC DNA]</scope>
    <source>
        <strain evidence="2 3">DSM 28249</strain>
    </source>
</reference>
<evidence type="ECO:0000313" key="2">
    <source>
        <dbReference type="EMBL" id="SHM39544.1"/>
    </source>
</evidence>
<dbReference type="PANTHER" id="PTHR34512">
    <property type="entry name" value="CELL SURFACE PROTEIN"/>
    <property type="match status" value="1"/>
</dbReference>
<dbReference type="PROSITE" id="PS51257">
    <property type="entry name" value="PROKAR_LIPOPROTEIN"/>
    <property type="match status" value="1"/>
</dbReference>
<dbReference type="Pfam" id="PF13360">
    <property type="entry name" value="PQQ_2"/>
    <property type="match status" value="1"/>
</dbReference>
<keyword evidence="3" id="KW-1185">Reference proteome</keyword>
<dbReference type="InterPro" id="IPR011047">
    <property type="entry name" value="Quinoprotein_ADH-like_sf"/>
</dbReference>
<accession>A0A1M7IFK1</accession>
<dbReference type="InterPro" id="IPR018391">
    <property type="entry name" value="PQQ_b-propeller_rpt"/>
</dbReference>
<dbReference type="SMART" id="SM00564">
    <property type="entry name" value="PQQ"/>
    <property type="match status" value="5"/>
</dbReference>
<dbReference type="Proteomes" id="UP000322545">
    <property type="component" value="Unassembled WGS sequence"/>
</dbReference>